<gene>
    <name evidence="7" type="ORF">BDZ94DRAFT_1197479</name>
</gene>
<evidence type="ECO:0000256" key="4">
    <source>
        <dbReference type="ARBA" id="ARBA00023136"/>
    </source>
</evidence>
<evidence type="ECO:0000256" key="1">
    <source>
        <dbReference type="ARBA" id="ARBA00004141"/>
    </source>
</evidence>
<dbReference type="PANTHER" id="PTHR23423">
    <property type="entry name" value="ORGANIC SOLUTE TRANSPORTER-RELATED"/>
    <property type="match status" value="1"/>
</dbReference>
<evidence type="ECO:0000313" key="8">
    <source>
        <dbReference type="Proteomes" id="UP000807353"/>
    </source>
</evidence>
<dbReference type="InterPro" id="IPR005178">
    <property type="entry name" value="Ostalpha/TMEM184C"/>
</dbReference>
<keyword evidence="3 6" id="KW-1133">Transmembrane helix</keyword>
<evidence type="ECO:0000256" key="6">
    <source>
        <dbReference type="SAM" id="Phobius"/>
    </source>
</evidence>
<comment type="caution">
    <text evidence="7">The sequence shown here is derived from an EMBL/GenBank/DDBJ whole genome shotgun (WGS) entry which is preliminary data.</text>
</comment>
<proteinExistence type="predicted"/>
<sequence length="708" mass="81322">MNGPRDETRKCHREIAAEESPPLIQNGKIVFQIYHIGWIVAGLFAVVATVVSLWLVNKHLQRYTNRKEQRYVVRILFMVPVYALISFTSYLFWNHSTALLLLRDGYESTVLTAFFYLLLVYLSPDPEEQKAIFLKFGLSRNADRNAMNKGEQLKKWVFPLGFIRSKPQDGLYFLQMMKWGVLQYCVIRPTTTLAAVILDYQGLYCEESWGLGWGHIYITTIVSISVTVAMYCLIQLYIPVSKHLSPHKPLLKLFAIKAVVFLTFWQATFLSLLNLLGVVNDTKYMTAADINIGIGALLETFEMMVFALLHIRAFTYKPYVTTSLSRAQEPPARTPRLRALIHAMDFRESFREIWIGCVYIFQKLQGKEPTQDMSAKRVSHFEGAFGRARPSRITPVTKFSPDSEVTMERVAPVLPALEIKIDEHVDIEGERQWLGTGDDYGYGLEYIKRERSEGLGVQIERELEKRGYMKRFNGRSLSNPRKSEELADRKRHTWWRSIYNRISQSGHNMDESVTRNSHSNIQEARRGLLYDYGYGLDDPPPQNTSHVQNHVEGNNLEMPPIPETDKHSVLEPLPIFRGPYHEERLRHSLNSLSPLTGHPSLDLPNVLPSHIPRSESLPDRIFPPTMPTKTFSQSILQPQTNNPLHGDSYRRPGSIDARPPPLVYPRNRTPLPQHYSHRRESASHRPPIHSPFIFLVAAPVPLNMPPEE</sequence>
<feature type="transmembrane region" description="Helical" evidence="6">
    <location>
        <begin position="215"/>
        <end position="238"/>
    </location>
</feature>
<evidence type="ECO:0000256" key="2">
    <source>
        <dbReference type="ARBA" id="ARBA00022692"/>
    </source>
</evidence>
<dbReference type="AlphaFoldDB" id="A0A9P5Y1Y7"/>
<dbReference type="EMBL" id="MU150294">
    <property type="protein sequence ID" value="KAF9460767.1"/>
    <property type="molecule type" value="Genomic_DNA"/>
</dbReference>
<keyword evidence="2 6" id="KW-0812">Transmembrane</keyword>
<feature type="transmembrane region" description="Helical" evidence="6">
    <location>
        <begin position="250"/>
        <end position="270"/>
    </location>
</feature>
<keyword evidence="4 6" id="KW-0472">Membrane</keyword>
<dbReference type="GO" id="GO:0016020">
    <property type="term" value="C:membrane"/>
    <property type="evidence" value="ECO:0007669"/>
    <property type="project" value="UniProtKB-SubCell"/>
</dbReference>
<feature type="region of interest" description="Disordered" evidence="5">
    <location>
        <begin position="630"/>
        <end position="667"/>
    </location>
</feature>
<name>A0A9P5Y1Y7_9AGAR</name>
<feature type="transmembrane region" description="Helical" evidence="6">
    <location>
        <begin position="71"/>
        <end position="93"/>
    </location>
</feature>
<feature type="compositionally biased region" description="Polar residues" evidence="5">
    <location>
        <begin position="630"/>
        <end position="643"/>
    </location>
</feature>
<accession>A0A9P5Y1Y7</accession>
<reference evidence="7" key="1">
    <citation type="submission" date="2020-11" db="EMBL/GenBank/DDBJ databases">
        <authorList>
            <consortium name="DOE Joint Genome Institute"/>
            <person name="Ahrendt S."/>
            <person name="Riley R."/>
            <person name="Andreopoulos W."/>
            <person name="Labutti K."/>
            <person name="Pangilinan J."/>
            <person name="Ruiz-Duenas F.J."/>
            <person name="Barrasa J.M."/>
            <person name="Sanchez-Garcia M."/>
            <person name="Camarero S."/>
            <person name="Miyauchi S."/>
            <person name="Serrano A."/>
            <person name="Linde D."/>
            <person name="Babiker R."/>
            <person name="Drula E."/>
            <person name="Ayuso-Fernandez I."/>
            <person name="Pacheco R."/>
            <person name="Padilla G."/>
            <person name="Ferreira P."/>
            <person name="Barriuso J."/>
            <person name="Kellner H."/>
            <person name="Castanera R."/>
            <person name="Alfaro M."/>
            <person name="Ramirez L."/>
            <person name="Pisabarro A.G."/>
            <person name="Kuo A."/>
            <person name="Tritt A."/>
            <person name="Lipzen A."/>
            <person name="He G."/>
            <person name="Yan M."/>
            <person name="Ng V."/>
            <person name="Cullen D."/>
            <person name="Martin F."/>
            <person name="Rosso M.-N."/>
            <person name="Henrissat B."/>
            <person name="Hibbett D."/>
            <person name="Martinez A.T."/>
            <person name="Grigoriev I.V."/>
        </authorList>
    </citation>
    <scope>NUCLEOTIDE SEQUENCE</scope>
    <source>
        <strain evidence="7">CBS 247.69</strain>
    </source>
</reference>
<comment type="subcellular location">
    <subcellularLocation>
        <location evidence="1">Membrane</location>
        <topology evidence="1">Multi-pass membrane protein</topology>
    </subcellularLocation>
</comment>
<feature type="transmembrane region" description="Helical" evidence="6">
    <location>
        <begin position="33"/>
        <end position="56"/>
    </location>
</feature>
<keyword evidence="8" id="KW-1185">Reference proteome</keyword>
<dbReference type="OrthoDB" id="5348404at2759"/>
<evidence type="ECO:0000313" key="7">
    <source>
        <dbReference type="EMBL" id="KAF9460767.1"/>
    </source>
</evidence>
<dbReference type="Proteomes" id="UP000807353">
    <property type="component" value="Unassembled WGS sequence"/>
</dbReference>
<feature type="transmembrane region" description="Helical" evidence="6">
    <location>
        <begin position="290"/>
        <end position="309"/>
    </location>
</feature>
<dbReference type="SMART" id="SM01417">
    <property type="entry name" value="Solute_trans_a"/>
    <property type="match status" value="1"/>
</dbReference>
<dbReference type="Pfam" id="PF03619">
    <property type="entry name" value="Solute_trans_a"/>
    <property type="match status" value="1"/>
</dbReference>
<evidence type="ECO:0000256" key="5">
    <source>
        <dbReference type="SAM" id="MobiDB-lite"/>
    </source>
</evidence>
<organism evidence="7 8">
    <name type="scientific">Collybia nuda</name>
    <dbReference type="NCBI Taxonomy" id="64659"/>
    <lineage>
        <taxon>Eukaryota</taxon>
        <taxon>Fungi</taxon>
        <taxon>Dikarya</taxon>
        <taxon>Basidiomycota</taxon>
        <taxon>Agaricomycotina</taxon>
        <taxon>Agaricomycetes</taxon>
        <taxon>Agaricomycetidae</taxon>
        <taxon>Agaricales</taxon>
        <taxon>Tricholomatineae</taxon>
        <taxon>Clitocybaceae</taxon>
        <taxon>Collybia</taxon>
    </lineage>
</organism>
<evidence type="ECO:0000256" key="3">
    <source>
        <dbReference type="ARBA" id="ARBA00022989"/>
    </source>
</evidence>
<protein>
    <submittedName>
        <fullName evidence="7">Organic solute transporter Ostalpha-domain-containing protein</fullName>
    </submittedName>
</protein>